<dbReference type="InterPro" id="IPR003346">
    <property type="entry name" value="Transposase_20"/>
</dbReference>
<feature type="domain" description="Transposase IS116/IS110/IS902 C-terminal" evidence="2">
    <location>
        <begin position="38"/>
        <end position="85"/>
    </location>
</feature>
<name>A0A1I0ZHZ6_9BACI</name>
<organism evidence="3 4">
    <name type="scientific">Lentibacillus halodurans</name>
    <dbReference type="NCBI Taxonomy" id="237679"/>
    <lineage>
        <taxon>Bacteria</taxon>
        <taxon>Bacillati</taxon>
        <taxon>Bacillota</taxon>
        <taxon>Bacilli</taxon>
        <taxon>Bacillales</taxon>
        <taxon>Bacillaceae</taxon>
        <taxon>Lentibacillus</taxon>
    </lineage>
</organism>
<evidence type="ECO:0000313" key="4">
    <source>
        <dbReference type="Proteomes" id="UP000198642"/>
    </source>
</evidence>
<dbReference type="EMBL" id="FOJW01000011">
    <property type="protein sequence ID" value="SFB24028.1"/>
    <property type="molecule type" value="Genomic_DNA"/>
</dbReference>
<dbReference type="SUPFAM" id="SSF47781">
    <property type="entry name" value="RuvA domain 2-like"/>
    <property type="match status" value="1"/>
</dbReference>
<feature type="coiled-coil region" evidence="1">
    <location>
        <begin position="13"/>
        <end position="40"/>
    </location>
</feature>
<dbReference type="PANTHER" id="PTHR33055">
    <property type="entry name" value="TRANSPOSASE FOR INSERTION SEQUENCE ELEMENT IS1111A"/>
    <property type="match status" value="1"/>
</dbReference>
<dbReference type="InterPro" id="IPR010994">
    <property type="entry name" value="RuvA_2-like"/>
</dbReference>
<dbReference type="STRING" id="237679.SAMN04488072_1118"/>
<accession>A0A1I0ZHZ6</accession>
<dbReference type="Gene3D" id="1.10.150.20">
    <property type="entry name" value="5' to 3' exonuclease, C-terminal subdomain"/>
    <property type="match status" value="1"/>
</dbReference>
<dbReference type="PANTHER" id="PTHR33055:SF15">
    <property type="entry name" value="TRANSPOSASE-RELATED"/>
    <property type="match status" value="1"/>
</dbReference>
<evidence type="ECO:0000259" key="2">
    <source>
        <dbReference type="Pfam" id="PF02371"/>
    </source>
</evidence>
<dbReference type="GO" id="GO:0006313">
    <property type="term" value="P:DNA transposition"/>
    <property type="evidence" value="ECO:0007669"/>
    <property type="project" value="InterPro"/>
</dbReference>
<keyword evidence="4" id="KW-1185">Reference proteome</keyword>
<gene>
    <name evidence="3" type="ORF">SAMN04488072_1118</name>
</gene>
<dbReference type="InterPro" id="IPR047650">
    <property type="entry name" value="Transpos_IS110"/>
</dbReference>
<dbReference type="Pfam" id="PF02371">
    <property type="entry name" value="Transposase_20"/>
    <property type="match status" value="1"/>
</dbReference>
<proteinExistence type="predicted"/>
<dbReference type="AlphaFoldDB" id="A0A1I0ZHZ6"/>
<keyword evidence="1" id="KW-0175">Coiled coil</keyword>
<dbReference type="GO" id="GO:0004803">
    <property type="term" value="F:transposase activity"/>
    <property type="evidence" value="ECO:0007669"/>
    <property type="project" value="InterPro"/>
</dbReference>
<sequence length="93" mass="10363">MSIIVISLAYQMLLQYQEHLSKLEKVIDALARTFEEYELIQSIPGIGEKIATTIISEMGNIDQFKYPKKLVAYAGIDPSVFESASLKPPSIVS</sequence>
<evidence type="ECO:0000313" key="3">
    <source>
        <dbReference type="EMBL" id="SFB24028.1"/>
    </source>
</evidence>
<evidence type="ECO:0000256" key="1">
    <source>
        <dbReference type="SAM" id="Coils"/>
    </source>
</evidence>
<dbReference type="GO" id="GO:0003677">
    <property type="term" value="F:DNA binding"/>
    <property type="evidence" value="ECO:0007669"/>
    <property type="project" value="InterPro"/>
</dbReference>
<protein>
    <submittedName>
        <fullName evidence="3">Transposase IS116/IS110/IS902 family protein</fullName>
    </submittedName>
</protein>
<dbReference type="Proteomes" id="UP000198642">
    <property type="component" value="Unassembled WGS sequence"/>
</dbReference>
<reference evidence="3 4" key="1">
    <citation type="submission" date="2016-10" db="EMBL/GenBank/DDBJ databases">
        <authorList>
            <person name="de Groot N.N."/>
        </authorList>
    </citation>
    <scope>NUCLEOTIDE SEQUENCE [LARGE SCALE GENOMIC DNA]</scope>
    <source>
        <strain evidence="3 4">CGMCC 1.3702</strain>
    </source>
</reference>